<dbReference type="Proteomes" id="UP000823941">
    <property type="component" value="Chromosome 22"/>
</dbReference>
<feature type="compositionally biased region" description="Polar residues" evidence="1">
    <location>
        <begin position="1"/>
        <end position="13"/>
    </location>
</feature>
<accession>A0ABQ7Q4U5</accession>
<organism evidence="2 3">
    <name type="scientific">Plutella xylostella</name>
    <name type="common">Diamondback moth</name>
    <name type="synonym">Plutella maculipennis</name>
    <dbReference type="NCBI Taxonomy" id="51655"/>
    <lineage>
        <taxon>Eukaryota</taxon>
        <taxon>Metazoa</taxon>
        <taxon>Ecdysozoa</taxon>
        <taxon>Arthropoda</taxon>
        <taxon>Hexapoda</taxon>
        <taxon>Insecta</taxon>
        <taxon>Pterygota</taxon>
        <taxon>Neoptera</taxon>
        <taxon>Endopterygota</taxon>
        <taxon>Lepidoptera</taxon>
        <taxon>Glossata</taxon>
        <taxon>Ditrysia</taxon>
        <taxon>Yponomeutoidea</taxon>
        <taxon>Plutellidae</taxon>
        <taxon>Plutella</taxon>
    </lineage>
</organism>
<protein>
    <submittedName>
        <fullName evidence="2">Uncharacterized protein</fullName>
    </submittedName>
</protein>
<reference evidence="2 3" key="1">
    <citation type="submission" date="2021-06" db="EMBL/GenBank/DDBJ databases">
        <title>A haploid diamondback moth (Plutella xylostella L.) genome assembly resolves 31 chromosomes and identifies a diamide resistance mutation.</title>
        <authorList>
            <person name="Ward C.M."/>
            <person name="Perry K.D."/>
            <person name="Baker G."/>
            <person name="Powis K."/>
            <person name="Heckel D.G."/>
            <person name="Baxter S.W."/>
        </authorList>
    </citation>
    <scope>NUCLEOTIDE SEQUENCE [LARGE SCALE GENOMIC DNA]</scope>
    <source>
        <strain evidence="2 3">LV</strain>
        <tissue evidence="2">Single pupa</tissue>
    </source>
</reference>
<comment type="caution">
    <text evidence="2">The sequence shown here is derived from an EMBL/GenBank/DDBJ whole genome shotgun (WGS) entry which is preliminary data.</text>
</comment>
<evidence type="ECO:0000256" key="1">
    <source>
        <dbReference type="SAM" id="MobiDB-lite"/>
    </source>
</evidence>
<gene>
    <name evidence="2" type="ORF">JYU34_016939</name>
</gene>
<sequence>MKYTCQEQRQMPIQHNADPPPPAPRAAPTTTAGGLRVRRYASHYRRPPPAPPATRDKTCDSHMRGYPSEVRDQLSRWFQCVRRLHSGCRDCVSEGHGVAMGASHSAEDANAYASDPPASERRKANQKRRRYVL</sequence>
<feature type="compositionally biased region" description="Basic residues" evidence="1">
    <location>
        <begin position="36"/>
        <end position="46"/>
    </location>
</feature>
<dbReference type="EMBL" id="JAHIBW010000022">
    <property type="protein sequence ID" value="KAG7299913.1"/>
    <property type="molecule type" value="Genomic_DNA"/>
</dbReference>
<feature type="compositionally biased region" description="Basic residues" evidence="1">
    <location>
        <begin position="124"/>
        <end position="133"/>
    </location>
</feature>
<name>A0ABQ7Q4U5_PLUXY</name>
<evidence type="ECO:0000313" key="2">
    <source>
        <dbReference type="EMBL" id="KAG7299913.1"/>
    </source>
</evidence>
<evidence type="ECO:0000313" key="3">
    <source>
        <dbReference type="Proteomes" id="UP000823941"/>
    </source>
</evidence>
<feature type="region of interest" description="Disordered" evidence="1">
    <location>
        <begin position="1"/>
        <end position="60"/>
    </location>
</feature>
<proteinExistence type="predicted"/>
<feature type="region of interest" description="Disordered" evidence="1">
    <location>
        <begin position="101"/>
        <end position="133"/>
    </location>
</feature>
<keyword evidence="3" id="KW-1185">Reference proteome</keyword>